<evidence type="ECO:0000259" key="13">
    <source>
        <dbReference type="Pfam" id="PF08323"/>
    </source>
</evidence>
<dbReference type="GO" id="GO:0005829">
    <property type="term" value="C:cytosol"/>
    <property type="evidence" value="ECO:0007669"/>
    <property type="project" value="TreeGrafter"/>
</dbReference>
<comment type="similarity">
    <text evidence="4 11">Belongs to the glycosyltransferase 1 family. Bacterial/plant glycogen synthase subfamily.</text>
</comment>
<dbReference type="Proteomes" id="UP000003692">
    <property type="component" value="Unassembled WGS sequence"/>
</dbReference>
<keyword evidence="9 11" id="KW-0320">Glycogen biosynthesis</keyword>
<dbReference type="InterPro" id="IPR001296">
    <property type="entry name" value="Glyco_trans_1"/>
</dbReference>
<dbReference type="NCBIfam" id="TIGR02095">
    <property type="entry name" value="glgA"/>
    <property type="match status" value="1"/>
</dbReference>
<evidence type="ECO:0000313" key="14">
    <source>
        <dbReference type="EMBL" id="EFE21267.1"/>
    </source>
</evidence>
<evidence type="ECO:0000256" key="2">
    <source>
        <dbReference type="ARBA" id="ARBA00002764"/>
    </source>
</evidence>
<dbReference type="GO" id="GO:0009011">
    <property type="term" value="F:alpha-1,4-glucan glucosyltransferase (ADP-glucose donor) activity"/>
    <property type="evidence" value="ECO:0007669"/>
    <property type="project" value="UniProtKB-UniRule"/>
</dbReference>
<evidence type="ECO:0000256" key="7">
    <source>
        <dbReference type="ARBA" id="ARBA00022676"/>
    </source>
</evidence>
<evidence type="ECO:0000256" key="5">
    <source>
        <dbReference type="ARBA" id="ARBA00012588"/>
    </source>
</evidence>
<dbReference type="HAMAP" id="MF_00484">
    <property type="entry name" value="Glycogen_synth"/>
    <property type="match status" value="1"/>
</dbReference>
<dbReference type="Pfam" id="PF00534">
    <property type="entry name" value="Glycos_transf_1"/>
    <property type="match status" value="1"/>
</dbReference>
<evidence type="ECO:0000256" key="1">
    <source>
        <dbReference type="ARBA" id="ARBA00001478"/>
    </source>
</evidence>
<keyword evidence="8 11" id="KW-0808">Transferase</keyword>
<dbReference type="EMBL" id="ADGK01000291">
    <property type="protein sequence ID" value="EFE21267.1"/>
    <property type="molecule type" value="Genomic_DNA"/>
</dbReference>
<keyword evidence="7 11" id="KW-0328">Glycosyltransferase</keyword>
<dbReference type="HOGENOM" id="CLU_009583_18_4_6"/>
<dbReference type="GO" id="GO:0005978">
    <property type="term" value="P:glycogen biosynthetic process"/>
    <property type="evidence" value="ECO:0007669"/>
    <property type="project" value="UniProtKB-UniRule"/>
</dbReference>
<dbReference type="UniPathway" id="UPA00164"/>
<dbReference type="CAZy" id="GT5">
    <property type="family name" value="Glycosyltransferase Family 5"/>
</dbReference>
<feature type="domain" description="Glycosyl transferase family 1" evidence="12">
    <location>
        <begin position="298"/>
        <end position="449"/>
    </location>
</feature>
<evidence type="ECO:0000256" key="3">
    <source>
        <dbReference type="ARBA" id="ARBA00004964"/>
    </source>
</evidence>
<dbReference type="PANTHER" id="PTHR45825:SF11">
    <property type="entry name" value="ALPHA AMYLASE DOMAIN-CONTAINING PROTEIN"/>
    <property type="match status" value="1"/>
</dbReference>
<dbReference type="FunFam" id="3.40.50.2000:FF:000011">
    <property type="entry name" value="Glycogen synthase"/>
    <property type="match status" value="1"/>
</dbReference>
<dbReference type="Pfam" id="PF08323">
    <property type="entry name" value="Glyco_transf_5"/>
    <property type="match status" value="1"/>
</dbReference>
<sequence length="485" mass="53169">MWVAERGVTMYVLHVCSELFPLLKTGGLADVVGAMPAAQIAQGANVRVLVPGFPAILAGIPNSDKVAELETFAGRVSLRYGIYHGVGVYIIDAPHLYQRPGSPYHDQWMNAYGDNHLRFALLGWIAAELACDCDPFWRPQVVHAHDWHAGLACAYLAARGNPARSVFTVHNLAYQGLFDARHLDELALPRHFFQIYGLEFHGQISFMKAGLYYADHVTTVSPTYAEEITHPEFAYGMEGLLQWRANAGTLSGILNGVDDRIWNPASDALIARTYRRETLRDKAENKLHLQTAMGLEVDASKPLFAVVSRLTSQKGLDLLLAALPTLLAGGAQLALLGAGDNQLQEAFLAAAAEHPGQVGVQIGYHEAFSHRIMAGADVIVVPSRFEPCGLTQLYGLKYGSLPLVRHTGGLADTVNDCSLENLSDGSATGFVFHDCNATDLASALRRALVLWSRPTLWRYVQRQAMAQSFGWDRAAERYLALYRSL</sequence>
<evidence type="ECO:0000256" key="9">
    <source>
        <dbReference type="ARBA" id="ARBA00023056"/>
    </source>
</evidence>
<comment type="catalytic activity">
    <reaction evidence="1 11">
        <text>[(1-&gt;4)-alpha-D-glucosyl](n) + ADP-alpha-D-glucose = [(1-&gt;4)-alpha-D-glucosyl](n+1) + ADP + H(+)</text>
        <dbReference type="Rhea" id="RHEA:18189"/>
        <dbReference type="Rhea" id="RHEA-COMP:9584"/>
        <dbReference type="Rhea" id="RHEA-COMP:9587"/>
        <dbReference type="ChEBI" id="CHEBI:15378"/>
        <dbReference type="ChEBI" id="CHEBI:15444"/>
        <dbReference type="ChEBI" id="CHEBI:57498"/>
        <dbReference type="ChEBI" id="CHEBI:456216"/>
        <dbReference type="EC" id="2.4.1.21"/>
    </reaction>
</comment>
<comment type="function">
    <text evidence="2 11">Synthesizes alpha-1,4-glucan chains using ADP-glucose.</text>
</comment>
<evidence type="ECO:0000256" key="4">
    <source>
        <dbReference type="ARBA" id="ARBA00010281"/>
    </source>
</evidence>
<evidence type="ECO:0000259" key="12">
    <source>
        <dbReference type="Pfam" id="PF00534"/>
    </source>
</evidence>
<dbReference type="Gene3D" id="3.40.50.2000">
    <property type="entry name" value="Glycogen Phosphorylase B"/>
    <property type="match status" value="2"/>
</dbReference>
<feature type="binding site" evidence="11">
    <location>
        <position position="24"/>
    </location>
    <ligand>
        <name>ADP-alpha-D-glucose</name>
        <dbReference type="ChEBI" id="CHEBI:57498"/>
    </ligand>
</feature>
<accession>D4FAC5</accession>
<dbReference type="SUPFAM" id="SSF53756">
    <property type="entry name" value="UDP-Glycosyltransferase/glycogen phosphorylase"/>
    <property type="match status" value="1"/>
</dbReference>
<dbReference type="EC" id="2.4.1.21" evidence="5 11"/>
<evidence type="ECO:0000313" key="15">
    <source>
        <dbReference type="Proteomes" id="UP000003692"/>
    </source>
</evidence>
<evidence type="ECO:0000256" key="11">
    <source>
        <dbReference type="HAMAP-Rule" id="MF_00484"/>
    </source>
</evidence>
<evidence type="ECO:0000256" key="6">
    <source>
        <dbReference type="ARBA" id="ARBA00019935"/>
    </source>
</evidence>
<organism evidence="14 15">
    <name type="scientific">Edwardsiella tarda ATCC 23685</name>
    <dbReference type="NCBI Taxonomy" id="500638"/>
    <lineage>
        <taxon>Bacteria</taxon>
        <taxon>Pseudomonadati</taxon>
        <taxon>Pseudomonadota</taxon>
        <taxon>Gammaproteobacteria</taxon>
        <taxon>Enterobacterales</taxon>
        <taxon>Hafniaceae</taxon>
        <taxon>Edwardsiella</taxon>
    </lineage>
</organism>
<protein>
    <recommendedName>
        <fullName evidence="6 11">Glycogen synthase</fullName>
        <ecNumber evidence="5 11">2.4.1.21</ecNumber>
    </recommendedName>
    <alternativeName>
        <fullName evidence="10 11">Starch [bacterial glycogen] synthase</fullName>
    </alternativeName>
</protein>
<dbReference type="InterPro" id="IPR013534">
    <property type="entry name" value="Starch_synth_cat_dom"/>
</dbReference>
<dbReference type="NCBIfam" id="NF001899">
    <property type="entry name" value="PRK00654.1-2"/>
    <property type="match status" value="1"/>
</dbReference>
<comment type="pathway">
    <text evidence="3 11">Glycan biosynthesis; glycogen biosynthesis.</text>
</comment>
<evidence type="ECO:0000256" key="8">
    <source>
        <dbReference type="ARBA" id="ARBA00022679"/>
    </source>
</evidence>
<dbReference type="GO" id="GO:0004373">
    <property type="term" value="F:alpha-1,4-glucan glucosyltransferase (UDP-glucose donor) activity"/>
    <property type="evidence" value="ECO:0007669"/>
    <property type="project" value="InterPro"/>
</dbReference>
<name>D4FAC5_EDWTA</name>
<proteinExistence type="inferred from homology"/>
<evidence type="ECO:0000256" key="10">
    <source>
        <dbReference type="ARBA" id="ARBA00031722"/>
    </source>
</evidence>
<dbReference type="InterPro" id="IPR011835">
    <property type="entry name" value="GS/SS"/>
</dbReference>
<dbReference type="PANTHER" id="PTHR45825">
    <property type="entry name" value="GRANULE-BOUND STARCH SYNTHASE 1, CHLOROPLASTIC/AMYLOPLASTIC"/>
    <property type="match status" value="1"/>
</dbReference>
<gene>
    <name evidence="11 14" type="primary">glgA</name>
    <name evidence="14" type="ORF">EDWATA_03743</name>
</gene>
<dbReference type="CDD" id="cd03791">
    <property type="entry name" value="GT5_Glycogen_synthase_DULL1-like"/>
    <property type="match status" value="1"/>
</dbReference>
<comment type="caution">
    <text evidence="14">The sequence shown here is derived from an EMBL/GenBank/DDBJ whole genome shotgun (WGS) entry which is preliminary data.</text>
</comment>
<reference evidence="14 15" key="1">
    <citation type="submission" date="2010-02" db="EMBL/GenBank/DDBJ databases">
        <authorList>
            <person name="Weinstock G."/>
            <person name="Sodergren E."/>
            <person name="Clifton S."/>
            <person name="Fulton L."/>
            <person name="Fulton B."/>
            <person name="Courtney L."/>
            <person name="Fronick C."/>
            <person name="Harrison M."/>
            <person name="Strong C."/>
            <person name="Farmer C."/>
            <person name="Delahaunty K."/>
            <person name="Markovic C."/>
            <person name="Hall O."/>
            <person name="Minx P."/>
            <person name="Tomlinson C."/>
            <person name="Mitreva M."/>
            <person name="Nelson J."/>
            <person name="Hou S."/>
            <person name="Wollam A."/>
            <person name="Pepin K.H."/>
            <person name="Johnson M."/>
            <person name="Bhonagiri V."/>
            <person name="Zhang X."/>
            <person name="Suruliraj S."/>
            <person name="Warren W."/>
            <person name="Chinwalla A."/>
            <person name="Mardis E.R."/>
            <person name="Wilson R.K."/>
        </authorList>
    </citation>
    <scope>NUCLEOTIDE SEQUENCE [LARGE SCALE GENOMIC DNA]</scope>
    <source>
        <strain evidence="14 15">ATCC 23685</strain>
    </source>
</reference>
<dbReference type="AlphaFoldDB" id="D4FAC5"/>
<feature type="domain" description="Starch synthase catalytic" evidence="13">
    <location>
        <begin position="12"/>
        <end position="242"/>
    </location>
</feature>